<protein>
    <submittedName>
        <fullName evidence="1">Uncharacterized protein</fullName>
    </submittedName>
</protein>
<name>A0A0E9TY41_ANGAN</name>
<dbReference type="AlphaFoldDB" id="A0A0E9TY41"/>
<sequence length="16" mass="1796">MEGKAIWAVFTVQCVN</sequence>
<evidence type="ECO:0000313" key="1">
    <source>
        <dbReference type="EMBL" id="JAH58456.1"/>
    </source>
</evidence>
<accession>A0A0E9TY41</accession>
<reference evidence="1" key="1">
    <citation type="submission" date="2014-11" db="EMBL/GenBank/DDBJ databases">
        <authorList>
            <person name="Amaro Gonzalez C."/>
        </authorList>
    </citation>
    <scope>NUCLEOTIDE SEQUENCE</scope>
</reference>
<organism evidence="1">
    <name type="scientific">Anguilla anguilla</name>
    <name type="common">European freshwater eel</name>
    <name type="synonym">Muraena anguilla</name>
    <dbReference type="NCBI Taxonomy" id="7936"/>
    <lineage>
        <taxon>Eukaryota</taxon>
        <taxon>Metazoa</taxon>
        <taxon>Chordata</taxon>
        <taxon>Craniata</taxon>
        <taxon>Vertebrata</taxon>
        <taxon>Euteleostomi</taxon>
        <taxon>Actinopterygii</taxon>
        <taxon>Neopterygii</taxon>
        <taxon>Teleostei</taxon>
        <taxon>Anguilliformes</taxon>
        <taxon>Anguillidae</taxon>
        <taxon>Anguilla</taxon>
    </lineage>
</organism>
<reference evidence="1" key="2">
    <citation type="journal article" date="2015" name="Fish Shellfish Immunol.">
        <title>Early steps in the European eel (Anguilla anguilla)-Vibrio vulnificus interaction in the gills: Role of the RtxA13 toxin.</title>
        <authorList>
            <person name="Callol A."/>
            <person name="Pajuelo D."/>
            <person name="Ebbesson L."/>
            <person name="Teles M."/>
            <person name="MacKenzie S."/>
            <person name="Amaro C."/>
        </authorList>
    </citation>
    <scope>NUCLEOTIDE SEQUENCE</scope>
</reference>
<dbReference type="EMBL" id="GBXM01050121">
    <property type="protein sequence ID" value="JAH58456.1"/>
    <property type="molecule type" value="Transcribed_RNA"/>
</dbReference>
<proteinExistence type="predicted"/>